<feature type="chain" id="PRO_5046937933" evidence="1">
    <location>
        <begin position="19"/>
        <end position="247"/>
    </location>
</feature>
<dbReference type="RefSeq" id="WP_219878070.1">
    <property type="nucleotide sequence ID" value="NZ_JAHYXK010000012.1"/>
</dbReference>
<dbReference type="Pfam" id="PF06283">
    <property type="entry name" value="ThuA"/>
    <property type="match status" value="1"/>
</dbReference>
<evidence type="ECO:0000256" key="1">
    <source>
        <dbReference type="SAM" id="SignalP"/>
    </source>
</evidence>
<dbReference type="Proteomes" id="UP000813018">
    <property type="component" value="Unassembled WGS sequence"/>
</dbReference>
<keyword evidence="4" id="KW-1185">Reference proteome</keyword>
<keyword evidence="1" id="KW-0732">Signal</keyword>
<dbReference type="Gene3D" id="3.40.50.880">
    <property type="match status" value="1"/>
</dbReference>
<comment type="caution">
    <text evidence="3">The sequence shown here is derived from an EMBL/GenBank/DDBJ whole genome shotgun (WGS) entry which is preliminary data.</text>
</comment>
<protein>
    <submittedName>
        <fullName evidence="3">ThuA domain-containing protein</fullName>
    </submittedName>
</protein>
<dbReference type="EMBL" id="JAHYXK010000012">
    <property type="protein sequence ID" value="MBW7468191.1"/>
    <property type="molecule type" value="Genomic_DNA"/>
</dbReference>
<name>A0ABS7CWF9_9BACT</name>
<dbReference type="SUPFAM" id="SSF52317">
    <property type="entry name" value="Class I glutamine amidotransferase-like"/>
    <property type="match status" value="1"/>
</dbReference>
<reference evidence="3 4" key="1">
    <citation type="journal article" date="2016" name="Int. J. Syst. Evol. Microbiol.">
        <title>Pontibacter aydingkolensis sp. nov., isolated from soil of a salt lake.</title>
        <authorList>
            <person name="Osman G."/>
            <person name="Zhang T."/>
            <person name="Lou K."/>
            <person name="Gao Y."/>
            <person name="Chang W."/>
            <person name="Lin Q."/>
            <person name="Yang H.M."/>
            <person name="Huo X.D."/>
            <person name="Wang N."/>
        </authorList>
    </citation>
    <scope>NUCLEOTIDE SEQUENCE [LARGE SCALE GENOMIC DNA]</scope>
    <source>
        <strain evidence="3 4">KACC 19255</strain>
    </source>
</reference>
<feature type="domain" description="ThuA-like" evidence="2">
    <location>
        <begin position="34"/>
        <end position="244"/>
    </location>
</feature>
<dbReference type="InterPro" id="IPR029010">
    <property type="entry name" value="ThuA-like"/>
</dbReference>
<proteinExistence type="predicted"/>
<accession>A0ABS7CWF9</accession>
<organism evidence="3 4">
    <name type="scientific">Pontibacter aydingkolensis</name>
    <dbReference type="NCBI Taxonomy" id="1911536"/>
    <lineage>
        <taxon>Bacteria</taxon>
        <taxon>Pseudomonadati</taxon>
        <taxon>Bacteroidota</taxon>
        <taxon>Cytophagia</taxon>
        <taxon>Cytophagales</taxon>
        <taxon>Hymenobacteraceae</taxon>
        <taxon>Pontibacter</taxon>
    </lineage>
</organism>
<feature type="signal peptide" evidence="1">
    <location>
        <begin position="1"/>
        <end position="18"/>
    </location>
</feature>
<dbReference type="PANTHER" id="PTHR40469">
    <property type="entry name" value="SECRETED GLYCOSYL HYDROLASE"/>
    <property type="match status" value="1"/>
</dbReference>
<dbReference type="PANTHER" id="PTHR40469:SF2">
    <property type="entry name" value="GALACTOSE-BINDING DOMAIN-LIKE SUPERFAMILY PROTEIN"/>
    <property type="match status" value="1"/>
</dbReference>
<evidence type="ECO:0000259" key="2">
    <source>
        <dbReference type="Pfam" id="PF06283"/>
    </source>
</evidence>
<evidence type="ECO:0000313" key="3">
    <source>
        <dbReference type="EMBL" id="MBW7468191.1"/>
    </source>
</evidence>
<evidence type="ECO:0000313" key="4">
    <source>
        <dbReference type="Proteomes" id="UP000813018"/>
    </source>
</evidence>
<sequence>MKSMLLWMFLVFILTMCGGDSPTPAEEADETALRLLVFSKTNGYRHESIPDGVVAIQKLGQEHQVLVTATEDAAYFMADSLKEFKAVVFLSTTRDVLNPVQQTAFEKYIQAGGGFVGIHAATDTEYDWPWYNKLVGAYFESHPQVQQATIEVLDKTHPATTHLPEKWERTDEWYNFRDINPKIKVLAMLDEKSYQGGKNGDQHPIAWYHEYDGGRAFYTGLGHTTQSYSEPLFLQHIWGGIWYAMGQ</sequence>
<gene>
    <name evidence="3" type="ORF">K0O23_14035</name>
</gene>
<dbReference type="InterPro" id="IPR029062">
    <property type="entry name" value="Class_I_gatase-like"/>
</dbReference>